<reference evidence="7 8" key="1">
    <citation type="submission" date="2017-06" db="EMBL/GenBank/DDBJ databases">
        <authorList>
            <person name="Kim H.J."/>
            <person name="Triplett B.A."/>
        </authorList>
    </citation>
    <scope>NUCLEOTIDE SEQUENCE [LARGE SCALE GENOMIC DNA]</scope>
    <source>
        <strain evidence="7 8">DSM 18704</strain>
    </source>
</reference>
<feature type="transmembrane region" description="Helical" evidence="5">
    <location>
        <begin position="118"/>
        <end position="136"/>
    </location>
</feature>
<feature type="transmembrane region" description="Helical" evidence="5">
    <location>
        <begin position="171"/>
        <end position="188"/>
    </location>
</feature>
<evidence type="ECO:0000256" key="1">
    <source>
        <dbReference type="ARBA" id="ARBA00022692"/>
    </source>
</evidence>
<keyword evidence="1 5" id="KW-0812">Transmembrane</keyword>
<dbReference type="GO" id="GO:0022857">
    <property type="term" value="F:transmembrane transporter activity"/>
    <property type="evidence" value="ECO:0007669"/>
    <property type="project" value="InterPro"/>
</dbReference>
<protein>
    <submittedName>
        <fullName evidence="7">Predicted arabinose efflux permease, MFS family</fullName>
    </submittedName>
</protein>
<evidence type="ECO:0000313" key="8">
    <source>
        <dbReference type="Proteomes" id="UP000198356"/>
    </source>
</evidence>
<dbReference type="OrthoDB" id="9812574at2"/>
<name>A0A239J1K8_9BACT</name>
<feature type="transmembrane region" description="Helical" evidence="5">
    <location>
        <begin position="52"/>
        <end position="72"/>
    </location>
</feature>
<gene>
    <name evidence="7" type="ORF">SAMN05421770_103395</name>
</gene>
<accession>A0A239J1K8</accession>
<evidence type="ECO:0000256" key="2">
    <source>
        <dbReference type="ARBA" id="ARBA00022989"/>
    </source>
</evidence>
<dbReference type="InterPro" id="IPR036259">
    <property type="entry name" value="MFS_trans_sf"/>
</dbReference>
<dbReference type="PANTHER" id="PTHR23539:SF1">
    <property type="entry name" value="MAJOR FACILITATOR SUPERFAMILY (MFS) PROFILE DOMAIN-CONTAINING PROTEIN"/>
    <property type="match status" value="1"/>
</dbReference>
<evidence type="ECO:0000256" key="5">
    <source>
        <dbReference type="SAM" id="Phobius"/>
    </source>
</evidence>
<dbReference type="PROSITE" id="PS50850">
    <property type="entry name" value="MFS"/>
    <property type="match status" value="1"/>
</dbReference>
<dbReference type="RefSeq" id="WP_089408491.1">
    <property type="nucleotide sequence ID" value="NZ_FZOU01000003.1"/>
</dbReference>
<proteinExistence type="predicted"/>
<feature type="transmembrane region" description="Helical" evidence="5">
    <location>
        <begin position="259"/>
        <end position="281"/>
    </location>
</feature>
<evidence type="ECO:0000313" key="7">
    <source>
        <dbReference type="EMBL" id="SNS99747.1"/>
    </source>
</evidence>
<dbReference type="AlphaFoldDB" id="A0A239J1K8"/>
<feature type="compositionally biased region" description="Polar residues" evidence="4">
    <location>
        <begin position="417"/>
        <end position="427"/>
    </location>
</feature>
<dbReference type="SUPFAM" id="SSF103473">
    <property type="entry name" value="MFS general substrate transporter"/>
    <property type="match status" value="1"/>
</dbReference>
<keyword evidence="8" id="KW-1185">Reference proteome</keyword>
<keyword evidence="2 5" id="KW-1133">Transmembrane helix</keyword>
<feature type="transmembrane region" description="Helical" evidence="5">
    <location>
        <begin position="351"/>
        <end position="370"/>
    </location>
</feature>
<dbReference type="Pfam" id="PF07690">
    <property type="entry name" value="MFS_1"/>
    <property type="match status" value="1"/>
</dbReference>
<dbReference type="Proteomes" id="UP000198356">
    <property type="component" value="Unassembled WGS sequence"/>
</dbReference>
<feature type="transmembrane region" description="Helical" evidence="5">
    <location>
        <begin position="148"/>
        <end position="165"/>
    </location>
</feature>
<evidence type="ECO:0000259" key="6">
    <source>
        <dbReference type="PROSITE" id="PS50850"/>
    </source>
</evidence>
<feature type="transmembrane region" description="Helical" evidence="5">
    <location>
        <begin position="317"/>
        <end position="339"/>
    </location>
</feature>
<feature type="domain" description="Major facilitator superfamily (MFS) profile" evidence="6">
    <location>
        <begin position="210"/>
        <end position="427"/>
    </location>
</feature>
<feature type="transmembrane region" description="Helical" evidence="5">
    <location>
        <begin position="81"/>
        <end position="106"/>
    </location>
</feature>
<evidence type="ECO:0000256" key="4">
    <source>
        <dbReference type="SAM" id="MobiDB-lite"/>
    </source>
</evidence>
<organism evidence="7 8">
    <name type="scientific">Granulicella rosea</name>
    <dbReference type="NCBI Taxonomy" id="474952"/>
    <lineage>
        <taxon>Bacteria</taxon>
        <taxon>Pseudomonadati</taxon>
        <taxon>Acidobacteriota</taxon>
        <taxon>Terriglobia</taxon>
        <taxon>Terriglobales</taxon>
        <taxon>Acidobacteriaceae</taxon>
        <taxon>Granulicella</taxon>
    </lineage>
</organism>
<dbReference type="PANTHER" id="PTHR23539">
    <property type="entry name" value="MFS TRANSPORTER"/>
    <property type="match status" value="1"/>
</dbReference>
<keyword evidence="3 5" id="KW-0472">Membrane</keyword>
<feature type="transmembrane region" description="Helical" evidence="5">
    <location>
        <begin position="382"/>
        <end position="402"/>
    </location>
</feature>
<dbReference type="InterPro" id="IPR011701">
    <property type="entry name" value="MFS"/>
</dbReference>
<feature type="transmembrane region" description="Helical" evidence="5">
    <location>
        <begin position="226"/>
        <end position="247"/>
    </location>
</feature>
<sequence>MVNVMEIDPSKKRSIHALEATNFFLADVQTGLGPFLAAYLAGDGWEPGRVGLALTIGGIITVVLQAPAGAIVDQVRSKRTILVLASAVLDVGAVLLSMTSAPWTVYTSQALIGGAGPFLGPTLAAVTMGMVGVTFFDRQFGKNQSFNSAGNVACALLIAGISHFFGNRSIFITAALLTLPTMLAIRAMKSKDIDYDLARGGAIQVDGKEVAARVSVMKTLLGDRTLLLFLACAFLFHFANAAMLPQLGEMLSHGSRASAAPFMSACIVVTQVVIMCFAPAIGRFANLHGRKPLLMIGFGVLPIRALLYTLTHNTESLIAIQLLDGVANAIFGVVSILVVADRTRATGRFNLVQGGLATAVGLGAALSTTFGGKLIQHFSYRVSFLSLAAIAVLAFALLWTAIPETLTNENEPDKDTSSPVTPQEISA</sequence>
<feature type="transmembrane region" description="Helical" evidence="5">
    <location>
        <begin position="293"/>
        <end position="311"/>
    </location>
</feature>
<evidence type="ECO:0000256" key="3">
    <source>
        <dbReference type="ARBA" id="ARBA00023136"/>
    </source>
</evidence>
<dbReference type="EMBL" id="FZOU01000003">
    <property type="protein sequence ID" value="SNS99747.1"/>
    <property type="molecule type" value="Genomic_DNA"/>
</dbReference>
<dbReference type="InterPro" id="IPR020846">
    <property type="entry name" value="MFS_dom"/>
</dbReference>
<feature type="region of interest" description="Disordered" evidence="4">
    <location>
        <begin position="408"/>
        <end position="427"/>
    </location>
</feature>
<dbReference type="Gene3D" id="1.20.1250.20">
    <property type="entry name" value="MFS general substrate transporter like domains"/>
    <property type="match status" value="2"/>
</dbReference>
<feature type="transmembrane region" description="Helical" evidence="5">
    <location>
        <begin position="20"/>
        <end position="40"/>
    </location>
</feature>